<evidence type="ECO:0000256" key="4">
    <source>
        <dbReference type="ARBA" id="ARBA00004496"/>
    </source>
</evidence>
<dbReference type="Pfam" id="PF01820">
    <property type="entry name" value="Dala_Dala_lig_N"/>
    <property type="match status" value="1"/>
</dbReference>
<comment type="function">
    <text evidence="3 15">Cell wall formation.</text>
</comment>
<proteinExistence type="inferred from homology"/>
<evidence type="ECO:0000313" key="19">
    <source>
        <dbReference type="Proteomes" id="UP001429580"/>
    </source>
</evidence>
<dbReference type="Gene3D" id="3.30.470.20">
    <property type="entry name" value="ATP-grasp fold, B domain"/>
    <property type="match status" value="1"/>
</dbReference>
<evidence type="ECO:0000256" key="6">
    <source>
        <dbReference type="ARBA" id="ARBA00012216"/>
    </source>
</evidence>
<dbReference type="InterPro" id="IPR005905">
    <property type="entry name" value="D_ala_D_ala"/>
</dbReference>
<keyword evidence="9 16" id="KW-0547">Nucleotide-binding</keyword>
<dbReference type="RefSeq" id="WP_166952820.1">
    <property type="nucleotide sequence ID" value="NZ_JAASQI010000005.1"/>
</dbReference>
<evidence type="ECO:0000256" key="9">
    <source>
        <dbReference type="ARBA" id="ARBA00022741"/>
    </source>
</evidence>
<dbReference type="GO" id="GO:0008716">
    <property type="term" value="F:D-alanine-D-alanine ligase activity"/>
    <property type="evidence" value="ECO:0007669"/>
    <property type="project" value="UniProtKB-EC"/>
</dbReference>
<keyword evidence="11 15" id="KW-0133">Cell shape</keyword>
<dbReference type="Gene3D" id="3.40.50.20">
    <property type="match status" value="1"/>
</dbReference>
<dbReference type="NCBIfam" id="NF002378">
    <property type="entry name" value="PRK01372.1"/>
    <property type="match status" value="1"/>
</dbReference>
<dbReference type="PROSITE" id="PS00843">
    <property type="entry name" value="DALA_DALA_LIGASE_1"/>
    <property type="match status" value="1"/>
</dbReference>
<dbReference type="SUPFAM" id="SSF56059">
    <property type="entry name" value="Glutathione synthetase ATP-binding domain-like"/>
    <property type="match status" value="1"/>
</dbReference>
<evidence type="ECO:0000259" key="17">
    <source>
        <dbReference type="PROSITE" id="PS50975"/>
    </source>
</evidence>
<evidence type="ECO:0000256" key="11">
    <source>
        <dbReference type="ARBA" id="ARBA00022960"/>
    </source>
</evidence>
<sequence>MSDKRIVVLYGGFSAEREVSLVSGRACAQALRQRGHDVVLIDPADGIPALVNALDPARDVVFNALHGRWGEDGSIQGLLDLMRVPYTHSGLLASALAMNKALARDIFARVGLRCAAGRLCTREDFRNGHPLALPYVIKPVAEGSSKGVRIVTSGDNLIASEEDWAYGDHVLVESFIEGRELTVAVLEGKAFAVTELRTGEGFYDYEAKYTEGRTQHIVPAPVPDEITQQAMRWAEIAHEALGCRSLSRSDFRYDDRPEAGTAGGLYILETNTQPGMTPLSLAPEQARHVGMDFSDLVERLVTIARHD</sequence>
<dbReference type="SUPFAM" id="SSF52440">
    <property type="entry name" value="PreATP-grasp domain"/>
    <property type="match status" value="1"/>
</dbReference>
<dbReference type="InterPro" id="IPR011761">
    <property type="entry name" value="ATP-grasp"/>
</dbReference>
<evidence type="ECO:0000256" key="2">
    <source>
        <dbReference type="ARBA" id="ARBA00001946"/>
    </source>
</evidence>
<dbReference type="Gene3D" id="3.30.1490.20">
    <property type="entry name" value="ATP-grasp fold, A domain"/>
    <property type="match status" value="1"/>
</dbReference>
<dbReference type="InterPro" id="IPR016185">
    <property type="entry name" value="PreATP-grasp_dom_sf"/>
</dbReference>
<evidence type="ECO:0000256" key="12">
    <source>
        <dbReference type="ARBA" id="ARBA00022984"/>
    </source>
</evidence>
<feature type="domain" description="ATP-grasp" evidence="17">
    <location>
        <begin position="104"/>
        <end position="302"/>
    </location>
</feature>
<dbReference type="EMBL" id="JAASQI010000005">
    <property type="protein sequence ID" value="NIJ58479.1"/>
    <property type="molecule type" value="Genomic_DNA"/>
</dbReference>
<dbReference type="NCBIfam" id="TIGR01205">
    <property type="entry name" value="D_ala_D_alaTIGR"/>
    <property type="match status" value="1"/>
</dbReference>
<comment type="cofactor">
    <cofactor evidence="1">
        <name>Mn(2+)</name>
        <dbReference type="ChEBI" id="CHEBI:29035"/>
    </cofactor>
</comment>
<protein>
    <recommendedName>
        <fullName evidence="6 15">D-alanine--D-alanine ligase</fullName>
        <ecNumber evidence="6 15">6.3.2.4</ecNumber>
    </recommendedName>
    <alternativeName>
        <fullName evidence="15">D-Ala-D-Ala ligase</fullName>
    </alternativeName>
    <alternativeName>
        <fullName evidence="15">D-alanylalanine synthetase</fullName>
    </alternativeName>
</protein>
<evidence type="ECO:0000256" key="15">
    <source>
        <dbReference type="HAMAP-Rule" id="MF_00047"/>
    </source>
</evidence>
<comment type="subcellular location">
    <subcellularLocation>
        <location evidence="4 15">Cytoplasm</location>
    </subcellularLocation>
</comment>
<gene>
    <name evidence="15" type="primary">ddl</name>
    <name evidence="18" type="ORF">FHS82_002327</name>
</gene>
<keyword evidence="8 15" id="KW-0436">Ligase</keyword>
<comment type="pathway">
    <text evidence="15">Cell wall biogenesis; peptidoglycan biosynthesis.</text>
</comment>
<evidence type="ECO:0000256" key="10">
    <source>
        <dbReference type="ARBA" id="ARBA00022840"/>
    </source>
</evidence>
<keyword evidence="13 15" id="KW-0961">Cell wall biogenesis/degradation</keyword>
<keyword evidence="19" id="KW-1185">Reference proteome</keyword>
<evidence type="ECO:0000256" key="7">
    <source>
        <dbReference type="ARBA" id="ARBA00022490"/>
    </source>
</evidence>
<dbReference type="EC" id="6.3.2.4" evidence="6 15"/>
<dbReference type="PANTHER" id="PTHR23132">
    <property type="entry name" value="D-ALANINE--D-ALANINE LIGASE"/>
    <property type="match status" value="1"/>
</dbReference>
<comment type="catalytic activity">
    <reaction evidence="14 15">
        <text>2 D-alanine + ATP = D-alanyl-D-alanine + ADP + phosphate + H(+)</text>
        <dbReference type="Rhea" id="RHEA:11224"/>
        <dbReference type="ChEBI" id="CHEBI:15378"/>
        <dbReference type="ChEBI" id="CHEBI:30616"/>
        <dbReference type="ChEBI" id="CHEBI:43474"/>
        <dbReference type="ChEBI" id="CHEBI:57416"/>
        <dbReference type="ChEBI" id="CHEBI:57822"/>
        <dbReference type="ChEBI" id="CHEBI:456216"/>
        <dbReference type="EC" id="6.3.2.4"/>
    </reaction>
</comment>
<dbReference type="Proteomes" id="UP001429580">
    <property type="component" value="Unassembled WGS sequence"/>
</dbReference>
<comment type="similarity">
    <text evidence="5 15">Belongs to the D-alanine--D-alanine ligase family.</text>
</comment>
<comment type="caution">
    <text evidence="18">The sequence shown here is derived from an EMBL/GenBank/DDBJ whole genome shotgun (WGS) entry which is preliminary data.</text>
</comment>
<comment type="cofactor">
    <cofactor evidence="2">
        <name>Mg(2+)</name>
        <dbReference type="ChEBI" id="CHEBI:18420"/>
    </cofactor>
</comment>
<dbReference type="InterPro" id="IPR013815">
    <property type="entry name" value="ATP_grasp_subdomain_1"/>
</dbReference>
<dbReference type="InterPro" id="IPR000291">
    <property type="entry name" value="D-Ala_lig_Van_CS"/>
</dbReference>
<keyword evidence="12 15" id="KW-0573">Peptidoglycan synthesis</keyword>
<evidence type="ECO:0000256" key="13">
    <source>
        <dbReference type="ARBA" id="ARBA00023316"/>
    </source>
</evidence>
<accession>A0ABX0V304</accession>
<dbReference type="PROSITE" id="PS50975">
    <property type="entry name" value="ATP_GRASP"/>
    <property type="match status" value="1"/>
</dbReference>
<evidence type="ECO:0000256" key="16">
    <source>
        <dbReference type="PROSITE-ProRule" id="PRU00409"/>
    </source>
</evidence>
<dbReference type="PANTHER" id="PTHR23132:SF23">
    <property type="entry name" value="D-ALANINE--D-ALANINE LIGASE B"/>
    <property type="match status" value="1"/>
</dbReference>
<reference evidence="18 19" key="1">
    <citation type="submission" date="2020-03" db="EMBL/GenBank/DDBJ databases">
        <title>Genomic Encyclopedia of Type Strains, Phase IV (KMG-IV): sequencing the most valuable type-strain genomes for metagenomic binning, comparative biology and taxonomic classification.</title>
        <authorList>
            <person name="Goeker M."/>
        </authorList>
    </citation>
    <scope>NUCLEOTIDE SEQUENCE [LARGE SCALE GENOMIC DNA]</scope>
    <source>
        <strain evidence="18 19">DSM 103870</strain>
    </source>
</reference>
<evidence type="ECO:0000256" key="8">
    <source>
        <dbReference type="ARBA" id="ARBA00022598"/>
    </source>
</evidence>
<organism evidence="18 19">
    <name type="scientific">Pseudochelatococcus lubricantis</name>
    <dbReference type="NCBI Taxonomy" id="1538102"/>
    <lineage>
        <taxon>Bacteria</taxon>
        <taxon>Pseudomonadati</taxon>
        <taxon>Pseudomonadota</taxon>
        <taxon>Alphaproteobacteria</taxon>
        <taxon>Hyphomicrobiales</taxon>
        <taxon>Chelatococcaceae</taxon>
        <taxon>Pseudochelatococcus</taxon>
    </lineage>
</organism>
<keyword evidence="10 16" id="KW-0067">ATP-binding</keyword>
<name>A0ABX0V304_9HYPH</name>
<dbReference type="Pfam" id="PF07478">
    <property type="entry name" value="Dala_Dala_lig_C"/>
    <property type="match status" value="1"/>
</dbReference>
<dbReference type="HAMAP" id="MF_00047">
    <property type="entry name" value="Dala_Dala_lig"/>
    <property type="match status" value="1"/>
</dbReference>
<dbReference type="InterPro" id="IPR011095">
    <property type="entry name" value="Dala_Dala_lig_C"/>
</dbReference>
<evidence type="ECO:0000313" key="18">
    <source>
        <dbReference type="EMBL" id="NIJ58479.1"/>
    </source>
</evidence>
<dbReference type="PIRSF" id="PIRSF039102">
    <property type="entry name" value="Ddl/VanB"/>
    <property type="match status" value="1"/>
</dbReference>
<keyword evidence="7 15" id="KW-0963">Cytoplasm</keyword>
<evidence type="ECO:0000256" key="5">
    <source>
        <dbReference type="ARBA" id="ARBA00010871"/>
    </source>
</evidence>
<evidence type="ECO:0000256" key="3">
    <source>
        <dbReference type="ARBA" id="ARBA00003921"/>
    </source>
</evidence>
<evidence type="ECO:0000256" key="1">
    <source>
        <dbReference type="ARBA" id="ARBA00001936"/>
    </source>
</evidence>
<evidence type="ECO:0000256" key="14">
    <source>
        <dbReference type="ARBA" id="ARBA00047614"/>
    </source>
</evidence>
<dbReference type="InterPro" id="IPR011127">
    <property type="entry name" value="Dala_Dala_lig_N"/>
</dbReference>